<comment type="subcellular location">
    <subcellularLocation>
        <location evidence="5">Cell inner membrane</location>
        <topology evidence="5">Multi-pass membrane protein</topology>
    </subcellularLocation>
</comment>
<feature type="transmembrane region" description="Helical" evidence="5">
    <location>
        <begin position="35"/>
        <end position="52"/>
    </location>
</feature>
<accession>A0ABU5E3J7</accession>
<comment type="similarity">
    <text evidence="5">Belongs to the YciB family.</text>
</comment>
<keyword evidence="4 5" id="KW-0472">Membrane</keyword>
<name>A0ABU5E3J7_9PROT</name>
<dbReference type="Proteomes" id="UP001271769">
    <property type="component" value="Unassembled WGS sequence"/>
</dbReference>
<gene>
    <name evidence="5" type="primary">yciB</name>
    <name evidence="6" type="ORF">SMD31_19320</name>
</gene>
<comment type="function">
    <text evidence="5">Plays a role in cell envelope biogenesis, maintenance of cell envelope integrity and membrane homeostasis.</text>
</comment>
<feature type="transmembrane region" description="Helical" evidence="5">
    <location>
        <begin position="57"/>
        <end position="76"/>
    </location>
</feature>
<feature type="transmembrane region" description="Helical" evidence="5">
    <location>
        <begin position="124"/>
        <end position="141"/>
    </location>
</feature>
<dbReference type="HAMAP" id="MF_00189">
    <property type="entry name" value="YciB"/>
    <property type="match status" value="1"/>
</dbReference>
<sequence>MAGSNSPKGIKFLVDFGPLVVFFIAYKTAGLMQATIALIIATVIALGIGYVATRRVALMPLITAVVVIIFGGLTLWFNDGIFIKMKPTIVQGIFALLLFGGLVLKRPTLQYVMGDALQLTDTGWRILTLRFALFFTAMAILNEVVWRNVSEDLWIDFKVFGILGLTVLFSLSQMPLMKRHMIETDEVA</sequence>
<keyword evidence="7" id="KW-1185">Reference proteome</keyword>
<dbReference type="InterPro" id="IPR006008">
    <property type="entry name" value="YciB"/>
</dbReference>
<dbReference type="PANTHER" id="PTHR36917">
    <property type="entry name" value="INTRACELLULAR SEPTATION PROTEIN A-RELATED"/>
    <property type="match status" value="1"/>
</dbReference>
<dbReference type="NCBIfam" id="NF001323">
    <property type="entry name" value="PRK00259.1-1"/>
    <property type="match status" value="1"/>
</dbReference>
<dbReference type="RefSeq" id="WP_320502575.1">
    <property type="nucleotide sequence ID" value="NZ_JAXCLX010000004.1"/>
</dbReference>
<keyword evidence="2 5" id="KW-0812">Transmembrane</keyword>
<evidence type="ECO:0000313" key="6">
    <source>
        <dbReference type="EMBL" id="MDY0874101.1"/>
    </source>
</evidence>
<dbReference type="NCBIfam" id="TIGR00997">
    <property type="entry name" value="ispZ"/>
    <property type="match status" value="1"/>
</dbReference>
<dbReference type="EMBL" id="JAXCLX010000004">
    <property type="protein sequence ID" value="MDY0874101.1"/>
    <property type="molecule type" value="Genomic_DNA"/>
</dbReference>
<dbReference type="PANTHER" id="PTHR36917:SF1">
    <property type="entry name" value="INNER MEMBRANE-SPANNING PROTEIN YCIB"/>
    <property type="match status" value="1"/>
</dbReference>
<feature type="transmembrane region" description="Helical" evidence="5">
    <location>
        <begin position="153"/>
        <end position="171"/>
    </location>
</feature>
<evidence type="ECO:0000256" key="4">
    <source>
        <dbReference type="ARBA" id="ARBA00023136"/>
    </source>
</evidence>
<evidence type="ECO:0000256" key="1">
    <source>
        <dbReference type="ARBA" id="ARBA00022475"/>
    </source>
</evidence>
<evidence type="ECO:0000256" key="5">
    <source>
        <dbReference type="HAMAP-Rule" id="MF_00189"/>
    </source>
</evidence>
<reference evidence="6 7" key="1">
    <citation type="journal article" date="2013" name="Antonie Van Leeuwenhoek">
        <title>Dongia rigui sp. nov., isolated from freshwater of a large wetland in Korea.</title>
        <authorList>
            <person name="Baik K.S."/>
            <person name="Hwang Y.M."/>
            <person name="Choi J.S."/>
            <person name="Kwon J."/>
            <person name="Seong C.N."/>
        </authorList>
    </citation>
    <scope>NUCLEOTIDE SEQUENCE [LARGE SCALE GENOMIC DNA]</scope>
    <source>
        <strain evidence="6 7">04SU4-P</strain>
    </source>
</reference>
<feature type="transmembrane region" description="Helical" evidence="5">
    <location>
        <begin position="88"/>
        <end position="104"/>
    </location>
</feature>
<comment type="caution">
    <text evidence="6">The sequence shown here is derived from an EMBL/GenBank/DDBJ whole genome shotgun (WGS) entry which is preliminary data.</text>
</comment>
<evidence type="ECO:0000256" key="2">
    <source>
        <dbReference type="ARBA" id="ARBA00022692"/>
    </source>
</evidence>
<evidence type="ECO:0000256" key="3">
    <source>
        <dbReference type="ARBA" id="ARBA00022989"/>
    </source>
</evidence>
<evidence type="ECO:0000313" key="7">
    <source>
        <dbReference type="Proteomes" id="UP001271769"/>
    </source>
</evidence>
<proteinExistence type="inferred from homology"/>
<protein>
    <recommendedName>
        <fullName evidence="5">Inner membrane-spanning protein YciB</fullName>
    </recommendedName>
</protein>
<organism evidence="6 7">
    <name type="scientific">Dongia rigui</name>
    <dbReference type="NCBI Taxonomy" id="940149"/>
    <lineage>
        <taxon>Bacteria</taxon>
        <taxon>Pseudomonadati</taxon>
        <taxon>Pseudomonadota</taxon>
        <taxon>Alphaproteobacteria</taxon>
        <taxon>Rhodospirillales</taxon>
        <taxon>Dongiaceae</taxon>
        <taxon>Dongia</taxon>
    </lineage>
</organism>
<keyword evidence="5" id="KW-0997">Cell inner membrane</keyword>
<keyword evidence="3 5" id="KW-1133">Transmembrane helix</keyword>
<dbReference type="Pfam" id="PF04279">
    <property type="entry name" value="IspA"/>
    <property type="match status" value="1"/>
</dbReference>
<keyword evidence="1 5" id="KW-1003">Cell membrane</keyword>